<sequence>MNNYLNSPILQNLRVKVLNSLCTSGNKQLWLIGPEGRGKTTFINQLLTELNNRKTETYITSYFDFKNAKDYNFQTSLFKFVDSIIGSASGLTHISNSSLNNVFDDLKSRFPKFEQHTNNYFNHLSHSNVNILNTNKKWREMVDYMNKNDSSFEVFWRTCSLTLELLPQSFGLTINPNYNKLQTFLLFVNSIAHRVDVNEVKERSPNYSNLVTGQWAVTYLTECMRSFANHEKFNWILCNDGVEHLFSSPFLNDRGPVFLTNLIFCLQLSKLQSVFIADDSTSALKVADGYYNKALEKDLGSGVESNVNTNIDITNMVFYDMPEMPSDQAISYLTLNIPFPERYIKSVWKITGGNFSLMNKILSDYKSFEQKVSLGTVQQVLSGTSSLVDDEYFPMLKSKDDQLQYLKEEQLKMFIKNLYHDTLNEDIIKFDNSMNEVLSSPSIQKMRADVKNEVHFKVIVYETIRHLLDKKWMRVKSDVKIDNKVMLALLSANILYYQLSTGMLEFKNTLIKYLLRSYIDIDYESFKPMEKIEYKANFLLNQKSLYQDLDKFFV</sequence>
<name>A0A976M9T8_THEOR</name>
<organism evidence="1 2">
    <name type="scientific">Theileria orientalis</name>
    <dbReference type="NCBI Taxonomy" id="68886"/>
    <lineage>
        <taxon>Eukaryota</taxon>
        <taxon>Sar</taxon>
        <taxon>Alveolata</taxon>
        <taxon>Apicomplexa</taxon>
        <taxon>Aconoidasida</taxon>
        <taxon>Piroplasmida</taxon>
        <taxon>Theileriidae</taxon>
        <taxon>Theileria</taxon>
    </lineage>
</organism>
<dbReference type="EMBL" id="CP056067">
    <property type="protein sequence ID" value="UKJ89933.2"/>
    <property type="molecule type" value="Genomic_DNA"/>
</dbReference>
<dbReference type="OrthoDB" id="364143at2759"/>
<proteinExistence type="predicted"/>
<dbReference type="Proteomes" id="UP000244803">
    <property type="component" value="Chromosome 4"/>
</dbReference>
<evidence type="ECO:0000313" key="1">
    <source>
        <dbReference type="EMBL" id="UKJ89933.2"/>
    </source>
</evidence>
<dbReference type="AlphaFoldDB" id="A0A976M9T8"/>
<reference evidence="1" key="1">
    <citation type="submission" date="2022-07" db="EMBL/GenBank/DDBJ databases">
        <title>Evaluation of T. orientalis genome assembly methods using nanopore sequencing and analysis of variation between genomes.</title>
        <authorList>
            <person name="Yam J."/>
            <person name="Micallef M.L."/>
            <person name="Liu M."/>
            <person name="Djordjevic S.P."/>
            <person name="Bogema D.R."/>
            <person name="Jenkins C."/>
        </authorList>
    </citation>
    <scope>NUCLEOTIDE SEQUENCE</scope>
    <source>
        <strain evidence="1">Fish Creek</strain>
    </source>
</reference>
<dbReference type="Gene3D" id="3.40.50.300">
    <property type="entry name" value="P-loop containing nucleotide triphosphate hydrolases"/>
    <property type="match status" value="1"/>
</dbReference>
<dbReference type="InterPro" id="IPR027417">
    <property type="entry name" value="P-loop_NTPase"/>
</dbReference>
<accession>A0A976M9T8</accession>
<protein>
    <submittedName>
        <fullName evidence="1">Uncharacterized protein</fullName>
    </submittedName>
</protein>
<evidence type="ECO:0000313" key="2">
    <source>
        <dbReference type="Proteomes" id="UP000244803"/>
    </source>
</evidence>
<dbReference type="SUPFAM" id="SSF52540">
    <property type="entry name" value="P-loop containing nucleoside triphosphate hydrolases"/>
    <property type="match status" value="1"/>
</dbReference>
<gene>
    <name evidence="1" type="ORF">MACJ_003187</name>
</gene>